<organism evidence="2 3">
    <name type="scientific">Agromyces humatus</name>
    <dbReference type="NCBI Taxonomy" id="279573"/>
    <lineage>
        <taxon>Bacteria</taxon>
        <taxon>Bacillati</taxon>
        <taxon>Actinomycetota</taxon>
        <taxon>Actinomycetes</taxon>
        <taxon>Micrococcales</taxon>
        <taxon>Microbacteriaceae</taxon>
        <taxon>Agromyces</taxon>
    </lineage>
</organism>
<dbReference type="InterPro" id="IPR007214">
    <property type="entry name" value="YbaK/aa-tRNA-synth-assoc-dom"/>
</dbReference>
<comment type="caution">
    <text evidence="2">The sequence shown here is derived from an EMBL/GenBank/DDBJ whole genome shotgun (WGS) entry which is preliminary data.</text>
</comment>
<evidence type="ECO:0000259" key="1">
    <source>
        <dbReference type="Pfam" id="PF04073"/>
    </source>
</evidence>
<proteinExistence type="predicted"/>
<accession>A0ABN2KNT0</accession>
<reference evidence="3" key="1">
    <citation type="journal article" date="2019" name="Int. J. Syst. Evol. Microbiol.">
        <title>The Global Catalogue of Microorganisms (GCM) 10K type strain sequencing project: providing services to taxonomists for standard genome sequencing and annotation.</title>
        <authorList>
            <consortium name="The Broad Institute Genomics Platform"/>
            <consortium name="The Broad Institute Genome Sequencing Center for Infectious Disease"/>
            <person name="Wu L."/>
            <person name="Ma J."/>
        </authorList>
    </citation>
    <scope>NUCLEOTIDE SEQUENCE [LARGE SCALE GENOMIC DNA]</scope>
    <source>
        <strain evidence="3">JCM 14319</strain>
    </source>
</reference>
<dbReference type="Proteomes" id="UP001500506">
    <property type="component" value="Unassembled WGS sequence"/>
</dbReference>
<name>A0ABN2KNT0_9MICO</name>
<feature type="domain" description="YbaK/aminoacyl-tRNA synthetase-associated" evidence="1">
    <location>
        <begin position="68"/>
        <end position="186"/>
    </location>
</feature>
<dbReference type="InterPro" id="IPR036754">
    <property type="entry name" value="YbaK/aa-tRNA-synt-asso_dom_sf"/>
</dbReference>
<dbReference type="PANTHER" id="PTHR30411:SF1">
    <property type="entry name" value="CYTOPLASMIC PROTEIN"/>
    <property type="match status" value="1"/>
</dbReference>
<evidence type="ECO:0000313" key="2">
    <source>
        <dbReference type="EMBL" id="GAA1761145.1"/>
    </source>
</evidence>
<dbReference type="Gene3D" id="3.90.960.10">
    <property type="entry name" value="YbaK/aminoacyl-tRNA synthetase-associated domain"/>
    <property type="match status" value="1"/>
</dbReference>
<dbReference type="EMBL" id="BAAANH010000004">
    <property type="protein sequence ID" value="GAA1761145.1"/>
    <property type="molecule type" value="Genomic_DNA"/>
</dbReference>
<gene>
    <name evidence="2" type="ORF">GCM10009747_20300</name>
</gene>
<dbReference type="CDD" id="cd04939">
    <property type="entry name" value="PA2301"/>
    <property type="match status" value="1"/>
</dbReference>
<keyword evidence="3" id="KW-1185">Reference proteome</keyword>
<protein>
    <recommendedName>
        <fullName evidence="1">YbaK/aminoacyl-tRNA synthetase-associated domain-containing protein</fullName>
    </recommendedName>
</protein>
<dbReference type="Pfam" id="PF04073">
    <property type="entry name" value="tRNA_edit"/>
    <property type="match status" value="1"/>
</dbReference>
<sequence>MSDDDDTDAHSSATGAAPTSYARFMRFGTLDFTTAIDSPGLLAAPTAAALRAASAAASADALVAAIDPTLADTAAFCAHYEIDPGDGANCVIVQARRGERTWYAACMVRGSDRLDVNGAVRRHLGARRLSFAPMDEAVELSGMEYGGITPIGLPADWPLLIDESVAAHERLIIGSGIRGSKLLVTGSLLSALPNAETLAIAIA</sequence>
<evidence type="ECO:0000313" key="3">
    <source>
        <dbReference type="Proteomes" id="UP001500506"/>
    </source>
</evidence>
<dbReference type="SUPFAM" id="SSF55826">
    <property type="entry name" value="YbaK/ProRS associated domain"/>
    <property type="match status" value="1"/>
</dbReference>
<dbReference type="PANTHER" id="PTHR30411">
    <property type="entry name" value="CYTOPLASMIC PROTEIN"/>
    <property type="match status" value="1"/>
</dbReference>